<evidence type="ECO:0000313" key="1">
    <source>
        <dbReference type="EMBL" id="WRY35653.1"/>
    </source>
</evidence>
<gene>
    <name evidence="1" type="ORF">RPE78_17515</name>
</gene>
<protein>
    <submittedName>
        <fullName evidence="1">Uncharacterized protein</fullName>
    </submittedName>
</protein>
<dbReference type="Proteomes" id="UP001623290">
    <property type="component" value="Plasmid unnamed2"/>
</dbReference>
<evidence type="ECO:0000313" key="2">
    <source>
        <dbReference type="Proteomes" id="UP001623290"/>
    </source>
</evidence>
<sequence length="181" mass="18933">MPQSAEQRRGRRRFLDAGHAGADGRALLLGVGTVVATPFAFTGNGHIAPALAASEQAGQQILPPTRSLRSTGPAFACRFRLGATVVDQVLLSLHALPEILLDDPQIGLFGNDPFLTRVRFGRTPTCLRMLVIAEPVPDLMADVEFVVQDAGAAGPVAIDGIGLPMAAPCAASTRGRDATEI</sequence>
<organism evidence="1 2">
    <name type="scientific">Thioclava litoralis</name>
    <dbReference type="NCBI Taxonomy" id="3076557"/>
    <lineage>
        <taxon>Bacteria</taxon>
        <taxon>Pseudomonadati</taxon>
        <taxon>Pseudomonadota</taxon>
        <taxon>Alphaproteobacteria</taxon>
        <taxon>Rhodobacterales</taxon>
        <taxon>Paracoccaceae</taxon>
        <taxon>Thioclava</taxon>
    </lineage>
</organism>
<dbReference type="EMBL" id="CP135445">
    <property type="protein sequence ID" value="WRY35653.1"/>
    <property type="molecule type" value="Genomic_DNA"/>
</dbReference>
<accession>A0ABZ1E4L2</accession>
<keyword evidence="2" id="KW-1185">Reference proteome</keyword>
<reference evidence="1 2" key="1">
    <citation type="submission" date="2023-09" db="EMBL/GenBank/DDBJ databases">
        <title>Thioclava shenzhenensis sp. nov., a multidrug resistant bacteria-antagonizing species isolated from coastal seawater.</title>
        <authorList>
            <person name="Long M."/>
        </authorList>
    </citation>
    <scope>NUCLEOTIDE SEQUENCE [LARGE SCALE GENOMIC DNA]</scope>
    <source>
        <strain evidence="1 2">FTW29</strain>
        <plasmid evidence="1 2">unnamed2</plasmid>
    </source>
</reference>
<geneLocation type="plasmid" evidence="1 2">
    <name>unnamed2</name>
</geneLocation>
<proteinExistence type="predicted"/>
<name>A0ABZ1E4L2_9RHOB</name>
<keyword evidence="1" id="KW-0614">Plasmid</keyword>